<evidence type="ECO:0000313" key="8">
    <source>
        <dbReference type="Proteomes" id="UP000179242"/>
    </source>
</evidence>
<dbReference type="GO" id="GO:0005315">
    <property type="term" value="F:phosphate transmembrane transporter activity"/>
    <property type="evidence" value="ECO:0007669"/>
    <property type="project" value="InterPro"/>
</dbReference>
<dbReference type="GO" id="GO:0035435">
    <property type="term" value="P:phosphate ion transmembrane transport"/>
    <property type="evidence" value="ECO:0007669"/>
    <property type="project" value="TreeGrafter"/>
</dbReference>
<feature type="transmembrane region" description="Helical" evidence="6">
    <location>
        <begin position="154"/>
        <end position="175"/>
    </location>
</feature>
<comment type="subcellular location">
    <subcellularLocation>
        <location evidence="1">Membrane</location>
        <topology evidence="1">Multi-pass membrane protein</topology>
    </subcellularLocation>
</comment>
<feature type="transmembrane region" description="Helical" evidence="6">
    <location>
        <begin position="86"/>
        <end position="105"/>
    </location>
</feature>
<feature type="transmembrane region" description="Helical" evidence="6">
    <location>
        <begin position="111"/>
        <end position="133"/>
    </location>
</feature>
<evidence type="ECO:0000256" key="4">
    <source>
        <dbReference type="ARBA" id="ARBA00022989"/>
    </source>
</evidence>
<keyword evidence="5 6" id="KW-0472">Membrane</keyword>
<sequence>MGASNLAPSFATLFGAKLIDHKKAVIWFTVFILLGAVLAGQNVAKTLGEKIIPSGHITFDVVLVILLAAVSGLIIANLLRVPESTSWTTVFALSGVGLALGRIEIATLWRIIPFWIILPVLGFAITYFLYKIIYPPRLNNLWLYQHIFNKDKNLKTLAFASSCYIAFAAGTNNVANAVGPLAGAGLIDPILGLAVVALLFGAGGLFIGKRIMKTLGEEIVPLGLISSSLVGVVTATLLLFASLMGIPQSLVQLSALSVMAIGVVKHERHIFNEKATRRIFLTWSITPIISFSVGFFLTKVFL</sequence>
<reference evidence="7 8" key="1">
    <citation type="journal article" date="2016" name="Nat. Commun.">
        <title>Thousands of microbial genomes shed light on interconnected biogeochemical processes in an aquifer system.</title>
        <authorList>
            <person name="Anantharaman K."/>
            <person name="Brown C.T."/>
            <person name="Hug L.A."/>
            <person name="Sharon I."/>
            <person name="Castelle C.J."/>
            <person name="Probst A.J."/>
            <person name="Thomas B.C."/>
            <person name="Singh A."/>
            <person name="Wilkins M.J."/>
            <person name="Karaoz U."/>
            <person name="Brodie E.L."/>
            <person name="Williams K.H."/>
            <person name="Hubbard S.S."/>
            <person name="Banfield J.F."/>
        </authorList>
    </citation>
    <scope>NUCLEOTIDE SEQUENCE [LARGE SCALE GENOMIC DNA]</scope>
</reference>
<keyword evidence="2" id="KW-0813">Transport</keyword>
<accession>A0A1F4U6K7</accession>
<feature type="transmembrane region" description="Helical" evidence="6">
    <location>
        <begin position="24"/>
        <end position="44"/>
    </location>
</feature>
<comment type="caution">
    <text evidence="7">The sequence shown here is derived from an EMBL/GenBank/DDBJ whole genome shotgun (WGS) entry which is preliminary data.</text>
</comment>
<evidence type="ECO:0000256" key="5">
    <source>
        <dbReference type="ARBA" id="ARBA00023136"/>
    </source>
</evidence>
<dbReference type="PANTHER" id="PTHR11101:SF80">
    <property type="entry name" value="PHOSPHATE TRANSPORTER"/>
    <property type="match status" value="1"/>
</dbReference>
<dbReference type="EMBL" id="MEUJ01000003">
    <property type="protein sequence ID" value="OGC40586.1"/>
    <property type="molecule type" value="Genomic_DNA"/>
</dbReference>
<dbReference type="InterPro" id="IPR001204">
    <property type="entry name" value="Phos_transporter"/>
</dbReference>
<evidence type="ECO:0000313" key="7">
    <source>
        <dbReference type="EMBL" id="OGC40586.1"/>
    </source>
</evidence>
<name>A0A1F4U6K7_UNCSA</name>
<protein>
    <recommendedName>
        <fullName evidence="9">Phosphate permease</fullName>
    </recommendedName>
</protein>
<proteinExistence type="predicted"/>
<organism evidence="7 8">
    <name type="scientific">candidate division WOR-1 bacterium RIFOXYC2_FULL_46_14</name>
    <dbReference type="NCBI Taxonomy" id="1802587"/>
    <lineage>
        <taxon>Bacteria</taxon>
        <taxon>Bacillati</taxon>
        <taxon>Saganbacteria</taxon>
    </lineage>
</organism>
<feature type="transmembrane region" description="Helical" evidence="6">
    <location>
        <begin position="181"/>
        <end position="207"/>
    </location>
</feature>
<feature type="transmembrane region" description="Helical" evidence="6">
    <location>
        <begin position="219"/>
        <end position="243"/>
    </location>
</feature>
<evidence type="ECO:0000256" key="2">
    <source>
        <dbReference type="ARBA" id="ARBA00022448"/>
    </source>
</evidence>
<feature type="transmembrane region" description="Helical" evidence="6">
    <location>
        <begin position="279"/>
        <end position="297"/>
    </location>
</feature>
<dbReference type="AlphaFoldDB" id="A0A1F4U6K7"/>
<dbReference type="Proteomes" id="UP000179242">
    <property type="component" value="Unassembled WGS sequence"/>
</dbReference>
<feature type="transmembrane region" description="Helical" evidence="6">
    <location>
        <begin position="56"/>
        <end position="79"/>
    </location>
</feature>
<evidence type="ECO:0000256" key="6">
    <source>
        <dbReference type="SAM" id="Phobius"/>
    </source>
</evidence>
<gene>
    <name evidence="7" type="ORF">A2438_06180</name>
</gene>
<dbReference type="GO" id="GO:0016020">
    <property type="term" value="C:membrane"/>
    <property type="evidence" value="ECO:0007669"/>
    <property type="project" value="UniProtKB-SubCell"/>
</dbReference>
<evidence type="ECO:0008006" key="9">
    <source>
        <dbReference type="Google" id="ProtNLM"/>
    </source>
</evidence>
<dbReference type="PANTHER" id="PTHR11101">
    <property type="entry name" value="PHOSPHATE TRANSPORTER"/>
    <property type="match status" value="1"/>
</dbReference>
<evidence type="ECO:0000256" key="3">
    <source>
        <dbReference type="ARBA" id="ARBA00022692"/>
    </source>
</evidence>
<evidence type="ECO:0000256" key="1">
    <source>
        <dbReference type="ARBA" id="ARBA00004141"/>
    </source>
</evidence>
<dbReference type="Pfam" id="PF01384">
    <property type="entry name" value="PHO4"/>
    <property type="match status" value="1"/>
</dbReference>
<keyword evidence="4 6" id="KW-1133">Transmembrane helix</keyword>
<keyword evidence="3 6" id="KW-0812">Transmembrane</keyword>